<dbReference type="Pfam" id="PF00392">
    <property type="entry name" value="GntR"/>
    <property type="match status" value="1"/>
</dbReference>
<dbReference type="PROSITE" id="PS50949">
    <property type="entry name" value="HTH_GNTR"/>
    <property type="match status" value="1"/>
</dbReference>
<dbReference type="AlphaFoldDB" id="A0A6V8N1S3"/>
<evidence type="ECO:0000313" key="8">
    <source>
        <dbReference type="Proteomes" id="UP000568888"/>
    </source>
</evidence>
<dbReference type="CDD" id="cd00609">
    <property type="entry name" value="AAT_like"/>
    <property type="match status" value="1"/>
</dbReference>
<evidence type="ECO:0000313" key="7">
    <source>
        <dbReference type="EMBL" id="GFO65713.1"/>
    </source>
</evidence>
<comment type="caution">
    <text evidence="7">The sequence shown here is derived from an EMBL/GenBank/DDBJ whole genome shotgun (WGS) entry which is preliminary data.</text>
</comment>
<dbReference type="PANTHER" id="PTHR46577">
    <property type="entry name" value="HTH-TYPE TRANSCRIPTIONAL REGULATORY PROTEIN GABR"/>
    <property type="match status" value="1"/>
</dbReference>
<dbReference type="SMART" id="SM00345">
    <property type="entry name" value="HTH_GNTR"/>
    <property type="match status" value="1"/>
</dbReference>
<dbReference type="InterPro" id="IPR036390">
    <property type="entry name" value="WH_DNA-bd_sf"/>
</dbReference>
<dbReference type="InterPro" id="IPR004839">
    <property type="entry name" value="Aminotransferase_I/II_large"/>
</dbReference>
<keyword evidence="2" id="KW-0663">Pyridoxal phosphate</keyword>
<keyword evidence="5" id="KW-0804">Transcription</keyword>
<dbReference type="Proteomes" id="UP000568888">
    <property type="component" value="Unassembled WGS sequence"/>
</dbReference>
<dbReference type="Gene3D" id="3.40.640.10">
    <property type="entry name" value="Type I PLP-dependent aspartate aminotransferase-like (Major domain)"/>
    <property type="match status" value="1"/>
</dbReference>
<dbReference type="InterPro" id="IPR015424">
    <property type="entry name" value="PyrdxlP-dep_Trfase"/>
</dbReference>
<dbReference type="SUPFAM" id="SSF46785">
    <property type="entry name" value="Winged helix' DNA-binding domain"/>
    <property type="match status" value="1"/>
</dbReference>
<dbReference type="GO" id="GO:0003677">
    <property type="term" value="F:DNA binding"/>
    <property type="evidence" value="ECO:0007669"/>
    <property type="project" value="UniProtKB-KW"/>
</dbReference>
<protein>
    <submittedName>
        <fullName evidence="7">GntR family transcriptional regulator</fullName>
    </submittedName>
</protein>
<evidence type="ECO:0000256" key="2">
    <source>
        <dbReference type="ARBA" id="ARBA00022898"/>
    </source>
</evidence>
<evidence type="ECO:0000256" key="3">
    <source>
        <dbReference type="ARBA" id="ARBA00023015"/>
    </source>
</evidence>
<keyword evidence="3" id="KW-0805">Transcription regulation</keyword>
<dbReference type="GO" id="GO:0030170">
    <property type="term" value="F:pyridoxal phosphate binding"/>
    <property type="evidence" value="ECO:0007669"/>
    <property type="project" value="InterPro"/>
</dbReference>
<dbReference type="GO" id="GO:0003700">
    <property type="term" value="F:DNA-binding transcription factor activity"/>
    <property type="evidence" value="ECO:0007669"/>
    <property type="project" value="InterPro"/>
</dbReference>
<reference evidence="8" key="1">
    <citation type="submission" date="2020-06" db="EMBL/GenBank/DDBJ databases">
        <title>Draft genomic sequecing of Geomonas sp. Red736.</title>
        <authorList>
            <person name="Itoh H."/>
            <person name="Xu Z.X."/>
            <person name="Ushijima N."/>
            <person name="Masuda Y."/>
            <person name="Shiratori Y."/>
            <person name="Senoo K."/>
        </authorList>
    </citation>
    <scope>NUCLEOTIDE SEQUENCE [LARGE SCALE GENOMIC DNA]</scope>
    <source>
        <strain evidence="8">Red736</strain>
    </source>
</reference>
<dbReference type="EMBL" id="BLXY01000012">
    <property type="protein sequence ID" value="GFO65713.1"/>
    <property type="molecule type" value="Genomic_DNA"/>
</dbReference>
<feature type="domain" description="HTH gntR-type" evidence="6">
    <location>
        <begin position="10"/>
        <end position="78"/>
    </location>
</feature>
<gene>
    <name evidence="7" type="ORF">GMPD_36320</name>
</gene>
<evidence type="ECO:0000256" key="4">
    <source>
        <dbReference type="ARBA" id="ARBA00023125"/>
    </source>
</evidence>
<dbReference type="InterPro" id="IPR000524">
    <property type="entry name" value="Tscrpt_reg_HTH_GntR"/>
</dbReference>
<dbReference type="InterPro" id="IPR051446">
    <property type="entry name" value="HTH_trans_reg/aminotransferase"/>
</dbReference>
<evidence type="ECO:0000256" key="1">
    <source>
        <dbReference type="ARBA" id="ARBA00005384"/>
    </source>
</evidence>
<evidence type="ECO:0000256" key="5">
    <source>
        <dbReference type="ARBA" id="ARBA00023163"/>
    </source>
</evidence>
<proteinExistence type="inferred from homology"/>
<sequence length="480" mass="54255">MIYLNPESKKPLYQQLYEQLKHNIITGEYEKGSRLTSTRDLAKNLSIARNTVEAAYDQLCIEGYVEGRHGSGYVVQDLQEDLLNFPCITGEGDDSEFLPVTGPATDVEEPAPVQANPVKYNFSYGDFDPHSFPHALWRRLNNEVLTSLKVDSIAYYGDKQGELQLRRELAKYLRQSRGVKCSSDQIVVGAGLQDLAMMICLLFPPEERILGMEEPGYDFTRVIFGNHGYRVLPITVGESGIDPAELKQSGARLAYVTPSHQLPTGVVMPIQHRMRLLQWAEQSGGVIIEDDYDSEFRYRTRPIPALQSIDCQERVIYLGTFSKAFAPGLRMGYMVLPQWLLARYHTVFERYKCAVPRLQQYVATSLLSGGHWDRHLRKVCLVNKKKHEVLVQSIQREMGDRVRIYGSHAGLHVLLEHCTGETQEAMVARAAAYQVKVTPTRQFWQNPASAPENLIMIGFGGLSAEEIAEGIKLLRQAWFG</sequence>
<dbReference type="Gene3D" id="1.10.10.10">
    <property type="entry name" value="Winged helix-like DNA-binding domain superfamily/Winged helix DNA-binding domain"/>
    <property type="match status" value="1"/>
</dbReference>
<comment type="similarity">
    <text evidence="1">In the C-terminal section; belongs to the class-I pyridoxal-phosphate-dependent aminotransferase family.</text>
</comment>
<dbReference type="RefSeq" id="WP_183350062.1">
    <property type="nucleotide sequence ID" value="NZ_BLXY01000012.1"/>
</dbReference>
<name>A0A6V8N1S3_9BACT</name>
<organism evidence="7 8">
    <name type="scientific">Geomonas paludis</name>
    <dbReference type="NCBI Taxonomy" id="2740185"/>
    <lineage>
        <taxon>Bacteria</taxon>
        <taxon>Pseudomonadati</taxon>
        <taxon>Thermodesulfobacteriota</taxon>
        <taxon>Desulfuromonadia</taxon>
        <taxon>Geobacterales</taxon>
        <taxon>Geobacteraceae</taxon>
        <taxon>Geomonas</taxon>
    </lineage>
</organism>
<dbReference type="Pfam" id="PF00155">
    <property type="entry name" value="Aminotran_1_2"/>
    <property type="match status" value="1"/>
</dbReference>
<keyword evidence="4" id="KW-0238">DNA-binding</keyword>
<dbReference type="InterPro" id="IPR015421">
    <property type="entry name" value="PyrdxlP-dep_Trfase_major"/>
</dbReference>
<dbReference type="CDD" id="cd07377">
    <property type="entry name" value="WHTH_GntR"/>
    <property type="match status" value="1"/>
</dbReference>
<dbReference type="PANTHER" id="PTHR46577:SF1">
    <property type="entry name" value="HTH-TYPE TRANSCRIPTIONAL REGULATORY PROTEIN GABR"/>
    <property type="match status" value="1"/>
</dbReference>
<dbReference type="InterPro" id="IPR036388">
    <property type="entry name" value="WH-like_DNA-bd_sf"/>
</dbReference>
<dbReference type="SUPFAM" id="SSF53383">
    <property type="entry name" value="PLP-dependent transferases"/>
    <property type="match status" value="1"/>
</dbReference>
<accession>A0A6V8N1S3</accession>
<evidence type="ECO:0000259" key="6">
    <source>
        <dbReference type="PROSITE" id="PS50949"/>
    </source>
</evidence>